<keyword evidence="3" id="KW-0597">Phosphoprotein</keyword>
<dbReference type="PROSITE" id="PS00012">
    <property type="entry name" value="PHOSPHOPANTETHEINE"/>
    <property type="match status" value="5"/>
</dbReference>
<protein>
    <submittedName>
        <fullName evidence="5">Non-ribosomal peptide synthetase</fullName>
    </submittedName>
</protein>
<dbReference type="NCBIfam" id="NF004282">
    <property type="entry name" value="PRK05691.1"/>
    <property type="match status" value="8"/>
</dbReference>
<dbReference type="Gene3D" id="3.30.300.30">
    <property type="match status" value="6"/>
</dbReference>
<dbReference type="FunFam" id="2.30.38.10:FF:000001">
    <property type="entry name" value="Non-ribosomal peptide synthetase PvdI"/>
    <property type="match status" value="2"/>
</dbReference>
<dbReference type="PANTHER" id="PTHR45527:SF1">
    <property type="entry name" value="FATTY ACID SYNTHASE"/>
    <property type="match status" value="1"/>
</dbReference>
<feature type="domain" description="Carrier" evidence="4">
    <location>
        <begin position="4194"/>
        <end position="4269"/>
    </location>
</feature>
<dbReference type="InterPro" id="IPR023213">
    <property type="entry name" value="CAT-like_dom_sf"/>
</dbReference>
<dbReference type="Gene3D" id="2.30.38.10">
    <property type="entry name" value="Luciferase, Domain 3"/>
    <property type="match status" value="5"/>
</dbReference>
<evidence type="ECO:0000256" key="2">
    <source>
        <dbReference type="ARBA" id="ARBA00022450"/>
    </source>
</evidence>
<dbReference type="FunFam" id="1.10.1200.10:FF:000016">
    <property type="entry name" value="Non-ribosomal peptide synthase"/>
    <property type="match status" value="2"/>
</dbReference>
<dbReference type="GO" id="GO:0031177">
    <property type="term" value="F:phosphopantetheine binding"/>
    <property type="evidence" value="ECO:0007669"/>
    <property type="project" value="InterPro"/>
</dbReference>
<feature type="domain" description="Carrier" evidence="4">
    <location>
        <begin position="3120"/>
        <end position="3195"/>
    </location>
</feature>
<dbReference type="Gene3D" id="1.10.1200.10">
    <property type="entry name" value="ACP-like"/>
    <property type="match status" value="6"/>
</dbReference>
<dbReference type="CDD" id="cd19540">
    <property type="entry name" value="LCL_NRPS-like"/>
    <property type="match status" value="5"/>
</dbReference>
<dbReference type="Gene3D" id="3.30.559.10">
    <property type="entry name" value="Chloramphenicol acetyltransferase-like domain"/>
    <property type="match status" value="7"/>
</dbReference>
<dbReference type="SMART" id="SM00823">
    <property type="entry name" value="PKS_PP"/>
    <property type="match status" value="6"/>
</dbReference>
<evidence type="ECO:0000256" key="3">
    <source>
        <dbReference type="ARBA" id="ARBA00022553"/>
    </source>
</evidence>
<feature type="domain" description="Carrier" evidence="4">
    <location>
        <begin position="5256"/>
        <end position="5331"/>
    </location>
</feature>
<dbReference type="Pfam" id="PF13193">
    <property type="entry name" value="AMP-binding_C"/>
    <property type="match status" value="3"/>
</dbReference>
<sequence>MKPNDGDITLIFGDRSVTHAEFTSRVADLARQLIAAGVGPEVSVAVAMPRSVELMVGLHAIITAGGAYVPLDIEAPADRIEYMVETAGCNRVLVCAGEIPEVITGLGDRVEMIEVDASGPVPKAAPITDADRIGPINPESAAYTLFTSGSTGRPKGVTVTHRAIANRLEWMRDWYALGSDDVFVQKTPITFDVSVWELFLPAAVGATMVIAEPGRHGDAVYLANLIERENISVIHFVPSMLAAFADTLGDRFSDLSSLRVMFTSGEALTASVAHRAFEAIPQLELQNLYGPTEAAVDVTAHRVTTGDRTVPIGVPVPATTVYILDRWLQWVPPGVPGELYLGGVQLARGYESRPDLTAERFVADPFGGAGNRLYRTGDLVRWNRSGQIEYLGRTDFQVKLRGQRMELGEVEAVLASAPGVVNAAAAVVNFPAGEQLVGYLSPPDVDTDQVAQALAVRLPEYMRPTQWVLLDELPLNSAGKVARRELPMPQLREAEYAAPEGDAEEALAAVFADVLGVERVGATESFFDAGGNSLSAMRVAARAGEALDVEFSVRDLFDYPTVRELAAASTGKAPALAPVTAVVPRPERIPLSFAQQRMWFINRFDPTLPTYNIPTVLRITGSLDVAALRAAFADVVRRHEVLRTTFPEVDGDAVQLIASESEVEVSLPWQQVASESELAAAVGEGFDVSAQWPIRAVIYPVYVDEFVFAVVAHHIGADGESMLPLVTDLLTAYTARAGGEVPVFAPLPVQFADYAIWQREVLGAPEDTSSVLGRQLGFWRESLAGVPELLELPTDHPRPAVASQAGSLFDFEVPAEVAAGVYSVARATRTTPFMVVHAALAVLMSRLSGSDDVVIGSPIAGRGQAVLDPLVGMFVNSLMLRTHIDPSVSFGDLLEAVRVADLAAFEHSDVPFEAVVDALDPVRSTAFAPLAQVWLSFNEHASAMDPGDLGAVSGVTVRPVKSELQSAKVDLQFTVSAAGEGRSWGGSVLYATDLFDRDTVAVLADRLCTVLGSAVADVSVAVGDLPILLAGERAELRAASHRVAADSAVGSLDGVNVRTLADLLPAAVSRYGDSVAVVAGTRVLTFREFGAEVDALANELRAGGVGPGVAVAVCVPRSVELLIAVHAVIAAGGQYLPVAVDTPAARAEYMLSTANVSLVVTVSSQLGEPAVVAAVEGGRRIIEVDAPRQVGGEVVGAGQLIPVESPAYTIFTSGSTGLPKGVTVPHRAVLAHLLFDNAYYGFGPDDVFLQMLEYTFDPSVLELFRWVISGGRVVVMEPGEHRDPWAIAGYVERESVTSVIWVPSLLASLAEALDPADRMSSLRYIATGGEALTLSGAREAVERWPGARLDNQYGPTETTIYATVARVLADGPVKIGAPVSGVSAFVLDNRLNPVPHGVVGELYLGGVLVAEGYAARAGMTAERFVADPFEPGSRLYRTGDLVRSDKAGQLQYVGRVDFQIKLRGQRIEPEEIESVLAEAPGVVHAAVAVAEPPAGGQILVAYAAGDGLTRDSLEAFARDRLLPHMQPGLWHLIDEIPLNSAGKVDRRALPVPDFAAVDHEYVGPIGAVEEQLAAIVGGLLGIDRVSVTESFFALGGDSIMSIRLASAARAAGWELSPKEIFENRTVRKMAALVGDSGRGVQVLEEASGGGAGVSALRPVVSYMLENSDQPSDFADFAQSTVLVAPDGMTAQILGELLAAVVAAHPMLSARLVEVDQVWTVTAGGEFDAAAAVTARQSAHDSGSAEFGADLLAAYTELVTRMDPAAGRLVQAALVTSRDGRARIVWAIHHLGVDAVSWPILIEDLITAWAQQQAGMDYALRPEGTSQRAWAAAVESLAPVFQAQAGYWLDRLPEQPTDLGAALDRNRDRDSTAAVVQHFIGSDVADAALTRLPEEFGGSVDDVLLGTFARALRSWQAARGITDNAAVSVLVERHGRDEHLLGRGADPRRADLARTVGWFTTIMPLNLDPASDVVHAIKAAKEERLGVPDGGAGFGALRYSGDGHRATGELGARPLPSILFNYLGSSGSGDSGSRDSNEVTAEMPFAGTSDAPALPSSVSGRMVMPAGLVIDAIGVVESTGRGLSARFRFPEGLLTQADVQDLAERWTSELADAVVAAETGVGLSPSDVPGSGVRQGELDRLAVEFPAADIWPLTPLQLGLFFQSGLVGDDEMDAYHVQARVQFGGQVDLERLQSAMDALLAHHDVLRSGYVQIDAGVVAVVPAELSVSLQVIDLADLDEAATDMRLDDIADAERAQRFDLSSPPLMRAVLVRHNAGADLVVTSHHLLFDGWSGPLVLADLLAAYATGSTFTPTHELSFADHVRAVAGADAAAGLAAWQELLAPVEGPTRIAAAGMTGIDQPPQDVPLALSGELSENILRLTRESGATLSTVLQAAWAVLLSRVTGNRVVTFGETVSGRPAGLDGADTMVGLFINTLPVVADVDPSLTFRELLAALQSDKVRVLDHQHVGLSTLASIEPHALDFDTLFVHESYPIDTESISTVRSDGLELRGISTRDATHYPVSFITEEQGGQVSGHLKFLPGAFDEAQVQVFANAITEILRAGAAAPEQFVADLPLLDSADRDRVLAASLGPVTPRQARGAGVDAGGAGGAALADAVAAQAVSSPEATALMFEGREVSYGEFGARVATLARELIAAGVGPDVAVGVCMDRSVELLVAVHAITAAGGQYVPIDVEAPAERARVMLATAGAGLVLVAAGTSPGAVAGLVGVRRLVVDACGAVDLTVGPVTDGDRLAPVRAESALYTLFTSGSTGVPKGVTVSHGAVLNRLVWMRDDYTLGADARFLQKTPYTFDVSVWELYLPFLVGAPLVIARPDGHRDPDYLASVIAGERVSVVHFVPSMLSVFLDVVGDGVAALTSLTEVFTSGEALAPAIAQELLRALPSAELHNLYGPTEAAVDVTAVRVLPGDELVTIGRAVANTTAVVLDDRLQPVPVGVPGELYLGGVQVARGYAAASALTAERFIADPFGEQGSRLYRTGDLVKRLPGGDIEYLGRTDFQVKLRGQRIELGEIESVIAGAPGVVHAAAAVATAPAGGEFLVGYVSPASVDLDAVKVQVAAALPEYMRPSVWMLLDEVTLNSAGKLDRRALPEPDLSATAAEYVAPVGAAEEALAAVFADVLGVERVGVTESFFDAGGNSLSAMRVVARAGEVLGVDLSIRDLFDHPSVRELAAASAGRAPALPPVTAVVPRPELVPLSFAQQRMWFINRLDPSAPTYNIPAALRLRGDVDQGALRQAMLDVATRHEVLRTVFPDVDGVPFQNVIAVDNLDSRLDWRVVDTIEDVFTDLGRGFDVTTELPMRVRLLEEGDDSVALAVVVHHIAFDGQSFGPMVTDLLTAYAARIGGQAPEFAALPVQYADYAVWQHEVLGSPDDAESILGKQLAYWEQSLAGAPDVIELPTDRPRPAVFSSRGDQVQFAIPADLGARIDQYASRSGASRFMVLHAAFSALLARMSGSTDIVLGTPIDGRGARGLNALVGMFVNTLVLRTQIDPAESFDQLMARTRAGDLDAFGHADVPFESIVDAIDPVRSEAFSPLVQVILSVDPLAQASDQSVEVGDVAVEPFDGVGTPAQMDLNLTIVSGDAVDWTGLLTFATAIFDRSSVEKLGARFVRLLDAVLASPTLPVGDVMVIEEVESVAVLAESAGPVEPILDETIADAVAAQVAARPDAIAVVAAEREFSYAEFGARIGELARTLIAAGVGPETAVGVVMDRSVELVTSVHAVMAAGGQYVPIAMDSPVERAEYVASTAGVQLVLVAKGGEVPEFVAGLNVPVIEVDCSTELAADVKPLDPSERLAPLRTSDAAYTLFTSGSTGLPKGVTISHGAVRNFVSWFDQTVPVGEQRLLFKTPHTFDASVLELFWPLVAGQTMVIADAGGERDPQYLADVMNAADVTVVQFVPSLLAAFLDVVGDDPLLPKLQVLFSGGEALPPAVAKSFRRRVPQAKVVNLFGPTEAAVYTMSATLFASDESSLVEQGDEGARVETAALDVVPIGVPMANTTAFILDSRLHPVPDGVAGELYLGGVQSARGYASRPDLTAERFIADPFGEAGSRLYRTGDLVKRNSASGELEYLGRTDFQVKLRGQRLELGEVEAAIAAVDGVVHAAARVVEGQAGDQLVGYLASATVDTDAAAAELAKHLPEYMVPTVWVALEQMPLNTAGKVDRRSLPDPEFAAAEYVAPETPEEETVAAVYADLLGVDQVSVTESFFDVGGNSLAAMRLVARVSEALGVQVSVRDVFDAPSVRELTAAVAGRAPALPPVTKADPRPAQIPLSFSQQRMWFINRFDSSLPTYNILAVLRIDGALTVAALRAAFADVVVRHEVLRTVFPDVGGVPVQVIAPESAVAQELPWSQVDSEAELMAAVTAGFDVTSQWPIRAVIYPAGESEFLFAVVAHHIAADGESMGPLVTDVLTAYVARAAGQVPPFVPLPVQFADFAIWQREVLGAPDDAGSVLGRQLEHWRARLAQLPDVLELPADRKRPAVASYRGAELRFEIPAEVADRVASISAEHDVTPFMVTHAALAVLLARLSATQDIAVATPVAGRGQAELDALIGMFVNTLVLRTQVDSGTSFTELLRQVRSVDLDAFAHSDVPFEAVVDALDPVRSEAFAPLAQVMLSFDPGASIRGVDAGVGIGDLQVSGVADPFVPAQVDLTFRVLPGDEGAWSGLVVYATDLFDESTARWFAERFVAFLDALTADPASVVGDAELLDQRARGEVLAVSSGPDVESPAISIASVVAERAAHNAAAPALVFEGREVSYAEFGARVATLARELIAAGVGPDVAVGVCIDRSVELLVAVHAITAAGGQYVPIDVEAPAERARVMLETAGARMVLVAAGAVPEPVADLSGVPVLEVDASGEVDLSVAPVTDADRVAPLRGESALYTLFTSGSTGVPKGVTVSHEAVLNRLVWMRDDYRIGDADRFLQKTPYTFDVSVWELYLPFLVGAPLVIARPDGHRDPNYLAEVLKAESVSVVHFVPSMLSVFLDVAGRRVSDLSSLRLVFTSGEALPPAVAQDLLATLPTTGLHNLYGPTEAAVDVTAAEIKAGDATVTIGGPVANTTALVLDDRLQPIPDGVPGELYLGGVQIARGYAAASALTAERFIADPCSASPGARLYRTGDLVKRLPGGEIEYLGRTDFQVKLRGQRIELGEIEAVIAGAPGVIHAAAAVATAPAGGEFLVGYVAPASVDLDEVKAHIAVSLPEYMRPSVWTPLDEVTLNSAGKLDRLALPEPDFGSLQTEYVPPANEDEERVAEVFAQLLGVEQVSVTESFFNLGGNSLAAMRVVARVGEALAADLSVRDVFDAPTVRELVSAAAGRAPALPPVTAVVPRPENIPLSFAQQRMWFINRLDPAAPTYSIPNAFRLHGAVDLAALRQAVSDVVARHEVLRTVFPDRGGVPCQLILDADEADARLDWRIADSMGEIVAALNRGFDLTTELPLRVRVLVESDDSVAVTMAVHHVSFDGQSHGPMVMDLVAAYAARADGRVPEYMPLPVQYADYSLWQHAVLGSPDDASSIMGRQLAFWEDTLAGAPDVIALPTDRPRPAVFSSRGDQVQFVIPSDLGARIDEFATASGATRFMVLHAVFAALLARVSGTGDIVLGTPIDGRGPRGLDALVGMFVNTLVLRTEIDPAETFEALIARTRAGDLDAFAHAEVPFESIVDAIDPVRSEAFSPLVQVILSVDPLAQADGEGVAVGGVRVEPLGGMETPAQMDLNLTIVGGESGDWAGLLTFATAIFDRSTIEQLGARFVRLLEAMIADPAVVVGDVTVVDALERDRVRAASAGPVEPILDETIADAVAAQMVARRDTPALVACDREITYREFGARVGELARTLIAAGVGPETAVALVMDRSAELVTAVHAVMAAGGQYVPIATDSPVERAEYVASTAGVQVVLIAADAEVPDFVAGLNVPVLEVDCSTELPAEAKPLDPAERRAPLRATDAAYTLFTSGSTGLPKGVTISHGAVRNFVSWFDQTVPAGEHRLLFKTPHTFDASVLELFWPLVAGQTMVLADAGGERDPLYLAEVMNQSDVTVVQFVPSLLAVFLDIVGAEPLLPNLKVMFSGGEALPPAVAKNLRHRVPQAKLVNLFGPTEAAVYTMSAVLDEVGAVVSIGTPMANTTAFILDSRLHPVADGVPGELYLGGVQSARGYAARPDLTAERFVADPFGGAGARLYRTGDLVKRRPSGELEYLGRTDFQVKLRGQRLELGEVEAAIAAAPGVLHAAARVVEGPAGDQLVGYVAPAFVDTDAVAAELGRHLPEYMVPTAWVTLEQMPLNTAGKVDRRSLPDPVLETAEYVAPETDPERAVAEVYADLLGVDQVSVTESFFAAGGNSLAAMRLVARVSEALGVQVAVRDVFDAPSVRELVVEVAGRTAPLPAVTAADPRPDTIPLSRAQLRMWYLNQVDPTSSMYNIPMAVRLTGTIDVEALVEAIHDVLERHEVLRTIYPATGATPRQQILSPAQARERFDWAEATSLEELATAASAGFDVSIELPIRGRIRRGDDGDVELAIVAHHIAFDGESTPVLLKDVLAAYARRVDPAVPAQAELAVQYADFALWEHDVLGDVTDPDSPLSRENAYWREQLRALPEVTDLPMDRPRPGVFDSRGDLVRLTLDDDLAAQVDELCRVYRVTPFMVTYAALVVMIARLGATSDAVVAAPTAGRTSAAIDDLVGMFVNTLVLRADAAPGRSVDYLLREVRKDVLDAFANADVQFDELVEMLAPPRSTAYSPLAQIAFTYTEQQKVDGPVSVGDIQAEPVDVGGYVAKFDLMVIAEGRTPHTPMSVGFLYSTALYDKRTVEGFAETYRRILTAIVEDQRIAIGDIDIVGRRGIPAGQEQPEPQAGAGGDVEEGTLVELLARRELDGYHPALISDGEEIDYDEFEVRTNRVARALLARGVAADDVVAIGIRRSIESVVAMWGVVKAGAAYVAVDPDRRDHLAELVGDRTVRLAVTRSVDVDAEGLSDGVWLDLDELACEAASDDPISDAERNGPVRLANLGYLAGVAEIGPVAVTQAGMVDLVEAFGKVTGSLEDDPDTRILHLARPDSGRAFVETAWAIIMGHTLVIVPDGSESGDDLGEVLETEEVTDLLVSPADLDGVDPDSAEYVRTLMFSGSRYSDELVEEWSARGRKLFGVYATPALPGYGTRARLTAGKPVTVGRPIGGVDVRLLDDTLAPVTDGEIGELYLTAEALARGEANAPRRTATRFVPDPLGESGARMYRTGDRARYVKGDLEIVTDETET</sequence>
<dbReference type="PANTHER" id="PTHR45527">
    <property type="entry name" value="NONRIBOSOMAL PEPTIDE SYNTHETASE"/>
    <property type="match status" value="1"/>
</dbReference>
<dbReference type="Gene3D" id="3.30.559.30">
    <property type="entry name" value="Nonribosomal peptide synthetase, condensation domain"/>
    <property type="match status" value="7"/>
</dbReference>
<dbReference type="GO" id="GO:0044550">
    <property type="term" value="P:secondary metabolite biosynthetic process"/>
    <property type="evidence" value="ECO:0007669"/>
    <property type="project" value="TreeGrafter"/>
</dbReference>
<dbReference type="FunFam" id="3.40.50.12780:FF:000012">
    <property type="entry name" value="Non-ribosomal peptide synthetase"/>
    <property type="match status" value="3"/>
</dbReference>
<comment type="cofactor">
    <cofactor evidence="1">
        <name>pantetheine 4'-phosphate</name>
        <dbReference type="ChEBI" id="CHEBI:47942"/>
    </cofactor>
</comment>
<keyword evidence="6" id="KW-1185">Reference proteome</keyword>
<dbReference type="InterPro" id="IPR001242">
    <property type="entry name" value="Condensation_dom"/>
</dbReference>
<dbReference type="SUPFAM" id="SSF56801">
    <property type="entry name" value="Acetyl-CoA synthetase-like"/>
    <property type="match status" value="7"/>
</dbReference>
<proteinExistence type="predicted"/>
<dbReference type="InterPro" id="IPR025110">
    <property type="entry name" value="AMP-bd_C"/>
</dbReference>
<dbReference type="UniPathway" id="UPA00011"/>
<dbReference type="Gene3D" id="3.40.50.12780">
    <property type="entry name" value="N-terminal domain of ligase-like"/>
    <property type="match status" value="2"/>
</dbReference>
<dbReference type="SUPFAM" id="SSF52777">
    <property type="entry name" value="CoA-dependent acyltransferases"/>
    <property type="match status" value="14"/>
</dbReference>
<dbReference type="OrthoDB" id="5475787at2"/>
<gene>
    <name evidence="5" type="ORF">C6V83_16020</name>
</gene>
<dbReference type="InterPro" id="IPR000873">
    <property type="entry name" value="AMP-dep_synth/lig_dom"/>
</dbReference>
<dbReference type="EMBL" id="CP027433">
    <property type="protein sequence ID" value="AVM01528.1"/>
    <property type="molecule type" value="Genomic_DNA"/>
</dbReference>
<name>A0A2S0KIL1_9ACTN</name>
<dbReference type="InterPro" id="IPR010071">
    <property type="entry name" value="AA_adenyl_dom"/>
</dbReference>
<organism evidence="5 6">
    <name type="scientific">Gordonia iterans</name>
    <dbReference type="NCBI Taxonomy" id="1004901"/>
    <lineage>
        <taxon>Bacteria</taxon>
        <taxon>Bacillati</taxon>
        <taxon>Actinomycetota</taxon>
        <taxon>Actinomycetes</taxon>
        <taxon>Mycobacteriales</taxon>
        <taxon>Gordoniaceae</taxon>
        <taxon>Gordonia</taxon>
    </lineage>
</organism>
<evidence type="ECO:0000313" key="6">
    <source>
        <dbReference type="Proteomes" id="UP000239814"/>
    </source>
</evidence>
<dbReference type="Pfam" id="PF00550">
    <property type="entry name" value="PP-binding"/>
    <property type="match status" value="6"/>
</dbReference>
<dbReference type="KEGG" id="git:C6V83_16020"/>
<dbReference type="InterPro" id="IPR045851">
    <property type="entry name" value="AMP-bd_C_sf"/>
</dbReference>
<dbReference type="InterPro" id="IPR020806">
    <property type="entry name" value="PKS_PP-bd"/>
</dbReference>
<feature type="domain" description="Carrier" evidence="4">
    <location>
        <begin position="498"/>
        <end position="573"/>
    </location>
</feature>
<reference evidence="5 6" key="1">
    <citation type="submission" date="2018-03" db="EMBL/GenBank/DDBJ databases">
        <title>Characteristics and genome of n-alkane degrading marine bacteria Gordonia iterans isolated from crude oil contaminated in Tae-an, South Korea.</title>
        <authorList>
            <person name="Lee S.-S."/>
            <person name="Kim H."/>
        </authorList>
    </citation>
    <scope>NUCLEOTIDE SEQUENCE [LARGE SCALE GENOMIC DNA]</scope>
    <source>
        <strain evidence="5 6">Co17</strain>
    </source>
</reference>
<dbReference type="Pfam" id="PF00501">
    <property type="entry name" value="AMP-binding"/>
    <property type="match status" value="7"/>
</dbReference>
<dbReference type="GO" id="GO:0005829">
    <property type="term" value="C:cytosol"/>
    <property type="evidence" value="ECO:0007669"/>
    <property type="project" value="TreeGrafter"/>
</dbReference>
<dbReference type="GO" id="GO:0043041">
    <property type="term" value="P:amino acid activation for nonribosomal peptide biosynthetic process"/>
    <property type="evidence" value="ECO:0007669"/>
    <property type="project" value="TreeGrafter"/>
</dbReference>
<dbReference type="CDD" id="cd05930">
    <property type="entry name" value="A_NRPS"/>
    <property type="match status" value="4"/>
</dbReference>
<dbReference type="Pfam" id="PF00668">
    <property type="entry name" value="Condensation"/>
    <property type="match status" value="7"/>
</dbReference>
<dbReference type="GO" id="GO:0072330">
    <property type="term" value="P:monocarboxylic acid biosynthetic process"/>
    <property type="evidence" value="ECO:0007669"/>
    <property type="project" value="UniProtKB-ARBA"/>
</dbReference>
<dbReference type="InterPro" id="IPR042099">
    <property type="entry name" value="ANL_N_sf"/>
</dbReference>
<dbReference type="GO" id="GO:0008610">
    <property type="term" value="P:lipid biosynthetic process"/>
    <property type="evidence" value="ECO:0007669"/>
    <property type="project" value="UniProtKB-ARBA"/>
</dbReference>
<accession>A0A2S0KIL1</accession>
<dbReference type="InterPro" id="IPR009081">
    <property type="entry name" value="PP-bd_ACP"/>
</dbReference>
<dbReference type="SUPFAM" id="SSF47336">
    <property type="entry name" value="ACP-like"/>
    <property type="match status" value="6"/>
</dbReference>
<dbReference type="InterPro" id="IPR036736">
    <property type="entry name" value="ACP-like_sf"/>
</dbReference>
<dbReference type="GO" id="GO:0003824">
    <property type="term" value="F:catalytic activity"/>
    <property type="evidence" value="ECO:0007669"/>
    <property type="project" value="InterPro"/>
</dbReference>
<dbReference type="Proteomes" id="UP000239814">
    <property type="component" value="Chromosome"/>
</dbReference>
<dbReference type="PROSITE" id="PS50075">
    <property type="entry name" value="CARRIER"/>
    <property type="match status" value="6"/>
</dbReference>
<dbReference type="InterPro" id="IPR006162">
    <property type="entry name" value="Ppantetheine_attach_site"/>
</dbReference>
<dbReference type="NCBIfam" id="TIGR01733">
    <property type="entry name" value="AA-adenyl-dom"/>
    <property type="match status" value="6"/>
</dbReference>
<dbReference type="NCBIfam" id="NF003417">
    <property type="entry name" value="PRK04813.1"/>
    <property type="match status" value="8"/>
</dbReference>
<evidence type="ECO:0000259" key="4">
    <source>
        <dbReference type="PROSITE" id="PS50075"/>
    </source>
</evidence>
<feature type="domain" description="Carrier" evidence="4">
    <location>
        <begin position="6310"/>
        <end position="6385"/>
    </location>
</feature>
<keyword evidence="2" id="KW-0596">Phosphopantetheine</keyword>
<evidence type="ECO:0000256" key="1">
    <source>
        <dbReference type="ARBA" id="ARBA00001957"/>
    </source>
</evidence>
<dbReference type="FunFam" id="3.40.50.980:FF:000002">
    <property type="entry name" value="Enterobactin synthetase component F"/>
    <property type="match status" value="2"/>
</dbReference>
<dbReference type="FunFam" id="1.10.1200.10:FF:000005">
    <property type="entry name" value="Nonribosomal peptide synthetase 1"/>
    <property type="match status" value="1"/>
</dbReference>
<feature type="domain" description="Carrier" evidence="4">
    <location>
        <begin position="1563"/>
        <end position="1637"/>
    </location>
</feature>
<evidence type="ECO:0000313" key="5">
    <source>
        <dbReference type="EMBL" id="AVM01528.1"/>
    </source>
</evidence>
<dbReference type="Gene3D" id="3.40.50.980">
    <property type="match status" value="10"/>
</dbReference>